<feature type="site" description="Interaction with histone H4 N-terminus" evidence="12">
    <location>
        <position position="177"/>
    </location>
</feature>
<feature type="region of interest" description="Disordered" evidence="13">
    <location>
        <begin position="448"/>
        <end position="490"/>
    </location>
</feature>
<evidence type="ECO:0000256" key="2">
    <source>
        <dbReference type="ARBA" id="ARBA00010543"/>
    </source>
</evidence>
<feature type="compositionally biased region" description="Acidic residues" evidence="13">
    <location>
        <begin position="468"/>
        <end position="479"/>
    </location>
</feature>
<evidence type="ECO:0000256" key="12">
    <source>
        <dbReference type="PIRSR" id="PIRSR038084-3"/>
    </source>
</evidence>
<feature type="region of interest" description="Interaction with histone H4 N-terminus" evidence="11">
    <location>
        <begin position="211"/>
        <end position="213"/>
    </location>
</feature>
<feature type="binding site" evidence="11">
    <location>
        <begin position="251"/>
        <end position="253"/>
    </location>
    <ligand>
        <name>acetyl-CoA</name>
        <dbReference type="ChEBI" id="CHEBI:57288"/>
    </ligand>
</feature>
<evidence type="ECO:0000256" key="8">
    <source>
        <dbReference type="ARBA" id="ARBA00048017"/>
    </source>
</evidence>
<keyword evidence="9" id="KW-0963">Cytoplasm</keyword>
<comment type="subcellular location">
    <subcellularLocation>
        <location evidence="9">Cytoplasm</location>
    </subcellularLocation>
    <subcellularLocation>
        <location evidence="1 9">Nucleus</location>
    </subcellularLocation>
</comment>
<comment type="caution">
    <text evidence="15">The sequence shown here is derived from an EMBL/GenBank/DDBJ whole genome shotgun (WGS) entry which is preliminary data.</text>
</comment>
<dbReference type="InterPro" id="IPR037113">
    <property type="entry name" value="Hat1_N_sf"/>
</dbReference>
<dbReference type="RefSeq" id="XP_037153934.1">
    <property type="nucleotide sequence ID" value="XM_037301117.1"/>
</dbReference>
<keyword evidence="16" id="KW-1185">Reference proteome</keyword>
<evidence type="ECO:0000256" key="7">
    <source>
        <dbReference type="ARBA" id="ARBA00023315"/>
    </source>
</evidence>
<evidence type="ECO:0000256" key="5">
    <source>
        <dbReference type="ARBA" id="ARBA00022679"/>
    </source>
</evidence>
<dbReference type="SUPFAM" id="SSF55729">
    <property type="entry name" value="Acyl-CoA N-acyltransferases (Nat)"/>
    <property type="match status" value="1"/>
</dbReference>
<feature type="active site" description="Proton donor/acceptor" evidence="10">
    <location>
        <position position="286"/>
    </location>
</feature>
<dbReference type="PIRSF" id="PIRSF038084">
    <property type="entry name" value="HAT-B_cat"/>
    <property type="match status" value="1"/>
</dbReference>
<evidence type="ECO:0000259" key="14">
    <source>
        <dbReference type="Pfam" id="PF10394"/>
    </source>
</evidence>
<dbReference type="Gene3D" id="3.90.360.10">
    <property type="entry name" value="Histone acetyl transferase 1 (HAT1), N-terminal domain"/>
    <property type="match status" value="1"/>
</dbReference>
<dbReference type="Gene3D" id="1.10.10.390">
    <property type="match status" value="1"/>
</dbReference>
<dbReference type="EMBL" id="JACCJB010000008">
    <property type="protein sequence ID" value="KAF6225067.1"/>
    <property type="molecule type" value="Genomic_DNA"/>
</dbReference>
<dbReference type="GeneID" id="59338654"/>
<name>A0A8H6FE26_9LECA</name>
<dbReference type="InterPro" id="IPR013523">
    <property type="entry name" value="Hist_AcTrfase_HAT1_C"/>
</dbReference>
<dbReference type="Pfam" id="PF21184">
    <property type="entry name" value="HAT1_C_fung"/>
    <property type="match status" value="1"/>
</dbReference>
<dbReference type="GO" id="GO:0000781">
    <property type="term" value="C:chromosome, telomeric region"/>
    <property type="evidence" value="ECO:0007669"/>
    <property type="project" value="GOC"/>
</dbReference>
<dbReference type="GO" id="GO:0031509">
    <property type="term" value="P:subtelomeric heterochromatin formation"/>
    <property type="evidence" value="ECO:0007669"/>
    <property type="project" value="InterPro"/>
</dbReference>
<keyword evidence="5 9" id="KW-0808">Transferase</keyword>
<keyword evidence="7 9" id="KW-0012">Acyltransferase</keyword>
<feature type="domain" description="Histone acetyl transferase HAT1 N-terminal" evidence="14">
    <location>
        <begin position="7"/>
        <end position="165"/>
    </location>
</feature>
<proteinExistence type="inferred from homology"/>
<dbReference type="GO" id="GO:0004402">
    <property type="term" value="F:histone acetyltransferase activity"/>
    <property type="evidence" value="ECO:0007669"/>
    <property type="project" value="UniProtKB-UniRule"/>
</dbReference>
<dbReference type="PANTHER" id="PTHR12046">
    <property type="entry name" value="HISTONE ACETYLTRANSFERASE TYPE B CATALYTIC SUBUNIT"/>
    <property type="match status" value="1"/>
</dbReference>
<comment type="similarity">
    <text evidence="2 9">Belongs to the HAT1 family.</text>
</comment>
<comment type="catalytic activity">
    <reaction evidence="8 9">
        <text>L-lysyl-[protein] + acetyl-CoA = N(6)-acetyl-L-lysyl-[protein] + CoA + H(+)</text>
        <dbReference type="Rhea" id="RHEA:45948"/>
        <dbReference type="Rhea" id="RHEA-COMP:9752"/>
        <dbReference type="Rhea" id="RHEA-COMP:10731"/>
        <dbReference type="ChEBI" id="CHEBI:15378"/>
        <dbReference type="ChEBI" id="CHEBI:29969"/>
        <dbReference type="ChEBI" id="CHEBI:57287"/>
        <dbReference type="ChEBI" id="CHEBI:57288"/>
        <dbReference type="ChEBI" id="CHEBI:61930"/>
        <dbReference type="EC" id="2.3.1.48"/>
    </reaction>
</comment>
<dbReference type="AlphaFoldDB" id="A0A8H6FE26"/>
<evidence type="ECO:0000256" key="6">
    <source>
        <dbReference type="ARBA" id="ARBA00023242"/>
    </source>
</evidence>
<keyword evidence="6 9" id="KW-0539">Nucleus</keyword>
<evidence type="ECO:0000313" key="16">
    <source>
        <dbReference type="Proteomes" id="UP000593566"/>
    </source>
</evidence>
<evidence type="ECO:0000256" key="10">
    <source>
        <dbReference type="PIRSR" id="PIRSR038084-1"/>
    </source>
</evidence>
<organism evidence="15 16">
    <name type="scientific">Letharia lupina</name>
    <dbReference type="NCBI Taxonomy" id="560253"/>
    <lineage>
        <taxon>Eukaryota</taxon>
        <taxon>Fungi</taxon>
        <taxon>Dikarya</taxon>
        <taxon>Ascomycota</taxon>
        <taxon>Pezizomycotina</taxon>
        <taxon>Lecanoromycetes</taxon>
        <taxon>OSLEUM clade</taxon>
        <taxon>Lecanoromycetidae</taxon>
        <taxon>Lecanorales</taxon>
        <taxon>Lecanorineae</taxon>
        <taxon>Parmeliaceae</taxon>
        <taxon>Letharia</taxon>
    </lineage>
</organism>
<feature type="compositionally biased region" description="Basic and acidic residues" evidence="13">
    <location>
        <begin position="480"/>
        <end position="490"/>
    </location>
</feature>
<sequence length="490" mass="56058">MADQEEWSSNANEALEISFVQAAPGSLKTLSSFHPQFTYPIFGDEERIFGYQSLKLNLRFAAHDLRPNLEVLYDKKFKAVGDTKATDIEETLKEWVPEYTFEKLGAFTSHIQNDTSASSFKPPGELLETYQSKGRNFEIWSGELTDPTVQRLVERIQIMISFFIEGGTPLLLDDQDWTLARWRVYFVYEKLSNLPSPNTSPYSIVGYSTSYRFVTYVPTASSKSSTQDFTLPPPTPISPASLPSRARISQFLILPSHHSHGHGTHLYNAMVKTFRASHTCTEITVEDPNEAFDDLRDYCDYKHLLDNGTLARIFLRTDIDPKLSARKIGVRVPTSKLLDMPLLETLRKKNKIAPRQFARVVELYLLTKIAPHNRRAGTARLTQRARATDPNDRAFYYWRLLVKQRVYKKNKDVLIQLDRGERVDKVEQTVGEVAGDYERLLRGMEKWQGAEASGSLDKRDRAKRKVIDEDDEDEDEEMAGDAKRARSEAL</sequence>
<dbReference type="InterPro" id="IPR017380">
    <property type="entry name" value="Hist_AcTrfase_B-typ_cat-su"/>
</dbReference>
<comment type="subunit">
    <text evidence="9">Component of the HAT-B complex composed of at least HAT1 and HAT2. The HAT-B complex binds to histone H4 tail.</text>
</comment>
<evidence type="ECO:0000313" key="15">
    <source>
        <dbReference type="EMBL" id="KAF6225067.1"/>
    </source>
</evidence>
<protein>
    <recommendedName>
        <fullName evidence="4 9">Histone acetyltransferase type B catalytic subunit</fullName>
        <ecNumber evidence="3 9">2.3.1.48</ecNumber>
    </recommendedName>
</protein>
<dbReference type="GO" id="GO:0042393">
    <property type="term" value="F:histone binding"/>
    <property type="evidence" value="ECO:0007669"/>
    <property type="project" value="InterPro"/>
</dbReference>
<evidence type="ECO:0000256" key="11">
    <source>
        <dbReference type="PIRSR" id="PIRSR038084-2"/>
    </source>
</evidence>
<evidence type="ECO:0000256" key="4">
    <source>
        <dbReference type="ARBA" id="ARBA00021268"/>
    </source>
</evidence>
<dbReference type="Gene3D" id="3.40.630.30">
    <property type="match status" value="1"/>
</dbReference>
<comment type="function">
    <text evidence="9">Catalytic component of the histone acetylase B (HAT-B) complex. Has intrinsic substrate specificity that modifies lysine in recognition sequence GXGKXG. Involved in DNA double-strand break repair.</text>
</comment>
<evidence type="ECO:0000256" key="1">
    <source>
        <dbReference type="ARBA" id="ARBA00004123"/>
    </source>
</evidence>
<feature type="region of interest" description="Interaction with histone H4 N-terminus" evidence="11">
    <location>
        <begin position="44"/>
        <end position="46"/>
    </location>
</feature>
<evidence type="ECO:0000256" key="3">
    <source>
        <dbReference type="ARBA" id="ARBA00013184"/>
    </source>
</evidence>
<evidence type="ECO:0000256" key="9">
    <source>
        <dbReference type="PIRNR" id="PIRNR038084"/>
    </source>
</evidence>
<feature type="binding site" evidence="11">
    <location>
        <position position="289"/>
    </location>
    <ligand>
        <name>acetyl-CoA</name>
        <dbReference type="ChEBI" id="CHEBI:57288"/>
    </ligand>
</feature>
<accession>A0A8H6FE26</accession>
<dbReference type="InterPro" id="IPR016181">
    <property type="entry name" value="Acyl_CoA_acyltransferase"/>
</dbReference>
<dbReference type="GO" id="GO:0005737">
    <property type="term" value="C:cytoplasm"/>
    <property type="evidence" value="ECO:0007669"/>
    <property type="project" value="UniProtKB-SubCell"/>
</dbReference>
<gene>
    <name evidence="15" type="ORF">HO133_010262</name>
</gene>
<reference evidence="15 16" key="1">
    <citation type="journal article" date="2020" name="Genomics">
        <title>Complete, high-quality genomes from long-read metagenomic sequencing of two wolf lichen thalli reveals enigmatic genome architecture.</title>
        <authorList>
            <person name="McKenzie S.K."/>
            <person name="Walston R.F."/>
            <person name="Allen J.L."/>
        </authorList>
    </citation>
    <scope>NUCLEOTIDE SEQUENCE [LARGE SCALE GENOMIC DNA]</scope>
    <source>
        <strain evidence="15">WasteWater1</strain>
    </source>
</reference>
<evidence type="ECO:0000256" key="13">
    <source>
        <dbReference type="SAM" id="MobiDB-lite"/>
    </source>
</evidence>
<dbReference type="GO" id="GO:0005634">
    <property type="term" value="C:nucleus"/>
    <property type="evidence" value="ECO:0007669"/>
    <property type="project" value="UniProtKB-SubCell"/>
</dbReference>
<dbReference type="Pfam" id="PF10394">
    <property type="entry name" value="Hat1_N"/>
    <property type="match status" value="1"/>
</dbReference>
<dbReference type="InterPro" id="IPR019467">
    <property type="entry name" value="Hat1_N"/>
</dbReference>
<dbReference type="Proteomes" id="UP000593566">
    <property type="component" value="Unassembled WGS sequence"/>
</dbReference>
<dbReference type="EC" id="2.3.1.48" evidence="3 9"/>